<dbReference type="InterPro" id="IPR029057">
    <property type="entry name" value="PRTase-like"/>
</dbReference>
<feature type="domain" description="TRSP" evidence="1">
    <location>
        <begin position="312"/>
        <end position="436"/>
    </location>
</feature>
<dbReference type="Gene3D" id="3.40.50.2020">
    <property type="match status" value="1"/>
</dbReference>
<dbReference type="RefSeq" id="WP_101176702.1">
    <property type="nucleotide sequence ID" value="NZ_PISE01000016.1"/>
</dbReference>
<reference evidence="3 4" key="1">
    <citation type="journal article" date="2003" name="Int. J. Syst. Evol. Microbiol.">
        <title>Bacillus nealsonii sp. nov., isolated from a spacecraft-assembly facility, whose spores are gamma-radiation resistant.</title>
        <authorList>
            <person name="Venkateswaran K."/>
            <person name="Kempf M."/>
            <person name="Chen F."/>
            <person name="Satomi M."/>
            <person name="Nicholson W."/>
            <person name="Kern R."/>
        </authorList>
    </citation>
    <scope>NUCLEOTIDE SEQUENCE [LARGE SCALE GENOMIC DNA]</scope>
    <source>
        <strain evidence="3 4">FO-92</strain>
    </source>
</reference>
<dbReference type="InterPro" id="IPR041688">
    <property type="entry name" value="PRTase_2"/>
</dbReference>
<proteinExistence type="predicted"/>
<evidence type="ECO:0000313" key="3">
    <source>
        <dbReference type="EMBL" id="PKG24039.1"/>
    </source>
</evidence>
<dbReference type="InterPro" id="IPR011214">
    <property type="entry name" value="UCP020967"/>
</dbReference>
<dbReference type="EMBL" id="PISE01000016">
    <property type="protein sequence ID" value="PKG24039.1"/>
    <property type="molecule type" value="Genomic_DNA"/>
</dbReference>
<dbReference type="Pfam" id="PF15609">
    <property type="entry name" value="PRTase_2"/>
    <property type="match status" value="1"/>
</dbReference>
<dbReference type="SUPFAM" id="SSF53271">
    <property type="entry name" value="PRTase-like"/>
    <property type="match status" value="1"/>
</dbReference>
<sequence>MKNSHTLTCSNKKILLSILDDLQMEIEITGNPFQLSVEDFFLMAARINKKRSFLFVSKLLGKHLPIHPNRGLLTGFLLAARYEEIKTNQPSFKKESLLAYYHDPSLFADRPYIDEEVSSPVIIGFAETATSLGHSFYQAFKHAVYFHTTREVVNEAASIISFEEEHSHATSHRCYVGEEMLKNEREVILVDDELTTGKTAINIIRDIQTKFPRKLYTVVSILDWRSEEDSEKMLELEKELDIKIHFVSLLKGRFTLHNGHVDFKENIFNHMPNSDFPQVEYLELTEFISNRLIPYTSNTLSMEKNNFYYLVDTGRFGIESNQTDDEWMKKAGQYLSLKRTGEKTLVIGTGEFMYIPMKIASYMGENIWYQSSTRSPIYPNKEAHYGAKTAYRFPNPEDGDIVHYLYNIERGSYDDVFIIFERKVDHKKLAPLLQQLNRENFKKINIVYCNGREQ</sequence>
<protein>
    <recommendedName>
        <fullName evidence="5">Phosphoribosyltransferase</fullName>
    </recommendedName>
</protein>
<dbReference type="OrthoDB" id="56827at2"/>
<keyword evidence="4" id="KW-1185">Reference proteome</keyword>
<dbReference type="PIRSF" id="PIRSF020967">
    <property type="entry name" value="UCP020967"/>
    <property type="match status" value="1"/>
</dbReference>
<dbReference type="CDD" id="cd06223">
    <property type="entry name" value="PRTases_typeI"/>
    <property type="match status" value="1"/>
</dbReference>
<dbReference type="Pfam" id="PF12500">
    <property type="entry name" value="TRSP"/>
    <property type="match status" value="1"/>
</dbReference>
<evidence type="ECO:0000259" key="1">
    <source>
        <dbReference type="Pfam" id="PF12500"/>
    </source>
</evidence>
<dbReference type="Proteomes" id="UP000233375">
    <property type="component" value="Unassembled WGS sequence"/>
</dbReference>
<evidence type="ECO:0000313" key="4">
    <source>
        <dbReference type="Proteomes" id="UP000233375"/>
    </source>
</evidence>
<organism evidence="3 4">
    <name type="scientific">Niallia nealsonii</name>
    <dbReference type="NCBI Taxonomy" id="115979"/>
    <lineage>
        <taxon>Bacteria</taxon>
        <taxon>Bacillati</taxon>
        <taxon>Bacillota</taxon>
        <taxon>Bacilli</taxon>
        <taxon>Bacillales</taxon>
        <taxon>Bacillaceae</taxon>
        <taxon>Niallia</taxon>
    </lineage>
</organism>
<dbReference type="InterPro" id="IPR022537">
    <property type="entry name" value="TRSP_dom"/>
</dbReference>
<evidence type="ECO:0008006" key="5">
    <source>
        <dbReference type="Google" id="ProtNLM"/>
    </source>
</evidence>
<dbReference type="InterPro" id="IPR000836">
    <property type="entry name" value="PRTase_dom"/>
</dbReference>
<accession>A0A2N0Z3I3</accession>
<feature type="domain" description="Orotate phosphoribosyltransferase-like" evidence="2">
    <location>
        <begin position="41"/>
        <end position="253"/>
    </location>
</feature>
<evidence type="ECO:0000259" key="2">
    <source>
        <dbReference type="Pfam" id="PF15609"/>
    </source>
</evidence>
<comment type="caution">
    <text evidence="3">The sequence shown here is derived from an EMBL/GenBank/DDBJ whole genome shotgun (WGS) entry which is preliminary data.</text>
</comment>
<name>A0A2N0Z3I3_9BACI</name>
<dbReference type="AlphaFoldDB" id="A0A2N0Z3I3"/>
<gene>
    <name evidence="3" type="ORF">CWS01_08180</name>
</gene>